<accession>A0ACB8A1A9</accession>
<dbReference type="Proteomes" id="UP000790377">
    <property type="component" value="Unassembled WGS sequence"/>
</dbReference>
<evidence type="ECO:0000313" key="1">
    <source>
        <dbReference type="EMBL" id="KAH7906957.1"/>
    </source>
</evidence>
<reference evidence="1" key="1">
    <citation type="journal article" date="2021" name="New Phytol.">
        <title>Evolutionary innovations through gain and loss of genes in the ectomycorrhizal Boletales.</title>
        <authorList>
            <person name="Wu G."/>
            <person name="Miyauchi S."/>
            <person name="Morin E."/>
            <person name="Kuo A."/>
            <person name="Drula E."/>
            <person name="Varga T."/>
            <person name="Kohler A."/>
            <person name="Feng B."/>
            <person name="Cao Y."/>
            <person name="Lipzen A."/>
            <person name="Daum C."/>
            <person name="Hundley H."/>
            <person name="Pangilinan J."/>
            <person name="Johnson J."/>
            <person name="Barry K."/>
            <person name="LaButti K."/>
            <person name="Ng V."/>
            <person name="Ahrendt S."/>
            <person name="Min B."/>
            <person name="Choi I.G."/>
            <person name="Park H."/>
            <person name="Plett J.M."/>
            <person name="Magnuson J."/>
            <person name="Spatafora J.W."/>
            <person name="Nagy L.G."/>
            <person name="Henrissat B."/>
            <person name="Grigoriev I.V."/>
            <person name="Yang Z.L."/>
            <person name="Xu J."/>
            <person name="Martin F.M."/>
        </authorList>
    </citation>
    <scope>NUCLEOTIDE SEQUENCE</scope>
    <source>
        <strain evidence="1">ATCC 28755</strain>
    </source>
</reference>
<organism evidence="1 2">
    <name type="scientific">Hygrophoropsis aurantiaca</name>
    <dbReference type="NCBI Taxonomy" id="72124"/>
    <lineage>
        <taxon>Eukaryota</taxon>
        <taxon>Fungi</taxon>
        <taxon>Dikarya</taxon>
        <taxon>Basidiomycota</taxon>
        <taxon>Agaricomycotina</taxon>
        <taxon>Agaricomycetes</taxon>
        <taxon>Agaricomycetidae</taxon>
        <taxon>Boletales</taxon>
        <taxon>Coniophorineae</taxon>
        <taxon>Hygrophoropsidaceae</taxon>
        <taxon>Hygrophoropsis</taxon>
    </lineage>
</organism>
<protein>
    <submittedName>
        <fullName evidence="1">Uncharacterized protein</fullName>
    </submittedName>
</protein>
<name>A0ACB8A1A9_9AGAM</name>
<sequence length="225" mass="25833">MLQVFHTTWDFSPALLAFLHYQSALVDLRLSDHIDEDDLKDQVYLPSSFLPKLRSIRAPLSFIKYMIPGRDQHVKLGFKARTEKHRPCCESNINVNHSARLNVLNITTDYSRHSKHSKDIFSILPHIGQFTLNVKLQNIQDDWRSIALSDNTHSARIILKLLTQSLDVPLYYSSSLQAATEALEERISSGRPTLDQIVLVYGKNDVTWVRNGHEWHKESMTAVEA</sequence>
<dbReference type="EMBL" id="MU267955">
    <property type="protein sequence ID" value="KAH7906957.1"/>
    <property type="molecule type" value="Genomic_DNA"/>
</dbReference>
<proteinExistence type="predicted"/>
<evidence type="ECO:0000313" key="2">
    <source>
        <dbReference type="Proteomes" id="UP000790377"/>
    </source>
</evidence>
<comment type="caution">
    <text evidence="1">The sequence shown here is derived from an EMBL/GenBank/DDBJ whole genome shotgun (WGS) entry which is preliminary data.</text>
</comment>
<gene>
    <name evidence="1" type="ORF">BJ138DRAFT_557808</name>
</gene>
<keyword evidence="2" id="KW-1185">Reference proteome</keyword>